<dbReference type="Gene3D" id="2.40.50.960">
    <property type="match status" value="1"/>
</dbReference>
<evidence type="ECO:0008006" key="3">
    <source>
        <dbReference type="Google" id="ProtNLM"/>
    </source>
</evidence>
<organism evidence="1 2">
    <name type="scientific">Encephalitozoon hellem</name>
    <name type="common">Microsporidian parasite</name>
    <dbReference type="NCBI Taxonomy" id="27973"/>
    <lineage>
        <taxon>Eukaryota</taxon>
        <taxon>Fungi</taxon>
        <taxon>Fungi incertae sedis</taxon>
        <taxon>Microsporidia</taxon>
        <taxon>Unikaryonidae</taxon>
        <taxon>Encephalitozoon</taxon>
    </lineage>
</organism>
<evidence type="ECO:0000313" key="2">
    <source>
        <dbReference type="Proteomes" id="UP001059546"/>
    </source>
</evidence>
<proteinExistence type="predicted"/>
<name>A0A9Q9C586_ENCHE</name>
<protein>
    <recommendedName>
        <fullName evidence="3">Telomere replication protein EST3</fullName>
    </recommendedName>
</protein>
<dbReference type="EMBL" id="CP075157">
    <property type="protein sequence ID" value="UTX44411.1"/>
    <property type="molecule type" value="Genomic_DNA"/>
</dbReference>
<reference evidence="1" key="1">
    <citation type="submission" date="2021-05" db="EMBL/GenBank/DDBJ databases">
        <title>Encephalitozoon hellem ATCC 50604 Complete Genome.</title>
        <authorList>
            <person name="Mascarenhas dos Santos A.C."/>
            <person name="Julian A.T."/>
            <person name="Pombert J.-F."/>
        </authorList>
    </citation>
    <scope>NUCLEOTIDE SEQUENCE</scope>
    <source>
        <strain evidence="1">ATCC 50604</strain>
    </source>
</reference>
<dbReference type="AlphaFoldDB" id="A0A9Q9C586"/>
<sequence>MLLFLRDFWIEKTIYEQIYDWHWRRGQQTSFNAQMIEIGKKRKDGGFEVCVSDSRHFIDSILTKESIDVFGKEIACGVEDIRGCYITVDKFHYGYRSESKRFFMCIESFTYCGGECDTYGEPCDINEACFLKSLASSPLYMRFRPEELVVHRASIEGMDEDRRSYLIMMLKRNNDFCGNGCYLCKSCMKSDVESCSHRPLEPKVKRYNPFGGKSLNDSNGREGASSEKIYIFDGVYVEKESSGEGRNLEGRWLDLCSDSSEGEHNNLL</sequence>
<evidence type="ECO:0000313" key="1">
    <source>
        <dbReference type="EMBL" id="UTX44411.1"/>
    </source>
</evidence>
<dbReference type="Proteomes" id="UP001059546">
    <property type="component" value="Chromosome XI"/>
</dbReference>
<accession>A0A9Q9C586</accession>
<gene>
    <name evidence="1" type="ORF">GPU96_11g22140</name>
</gene>